<keyword evidence="4" id="KW-1185">Reference proteome</keyword>
<accession>A0A2S5TCD9</accession>
<protein>
    <recommendedName>
        <fullName evidence="2">Cytochrome c assembly protein domain-containing protein</fullName>
    </recommendedName>
</protein>
<feature type="domain" description="Cytochrome c assembly protein" evidence="2">
    <location>
        <begin position="65"/>
        <end position="258"/>
    </location>
</feature>
<feature type="transmembrane region" description="Helical" evidence="1">
    <location>
        <begin position="172"/>
        <end position="195"/>
    </location>
</feature>
<feature type="transmembrane region" description="Helical" evidence="1">
    <location>
        <begin position="63"/>
        <end position="80"/>
    </location>
</feature>
<feature type="transmembrane region" description="Helical" evidence="1">
    <location>
        <begin position="207"/>
        <end position="225"/>
    </location>
</feature>
<dbReference type="OrthoDB" id="9780793at2"/>
<keyword evidence="1" id="KW-1133">Transmembrane helix</keyword>
<feature type="transmembrane region" description="Helical" evidence="1">
    <location>
        <begin position="33"/>
        <end position="51"/>
    </location>
</feature>
<dbReference type="AlphaFoldDB" id="A0A2S5TCD9"/>
<evidence type="ECO:0000313" key="4">
    <source>
        <dbReference type="Proteomes" id="UP000238220"/>
    </source>
</evidence>
<dbReference type="PANTHER" id="PTHR38034">
    <property type="entry name" value="INNER MEMBRANE PROTEIN YPJD"/>
    <property type="match status" value="1"/>
</dbReference>
<dbReference type="PANTHER" id="PTHR38034:SF1">
    <property type="entry name" value="INNER MEMBRANE PROTEIN YPJD"/>
    <property type="match status" value="1"/>
</dbReference>
<feature type="transmembrane region" description="Helical" evidence="1">
    <location>
        <begin position="237"/>
        <end position="256"/>
    </location>
</feature>
<keyword evidence="1" id="KW-0812">Transmembrane</keyword>
<evidence type="ECO:0000259" key="2">
    <source>
        <dbReference type="Pfam" id="PF01578"/>
    </source>
</evidence>
<dbReference type="InterPro" id="IPR052372">
    <property type="entry name" value="YpjD/HemX"/>
</dbReference>
<name>A0A2S5TCD9_9GAMM</name>
<reference evidence="3 4" key="1">
    <citation type="submission" date="2018-02" db="EMBL/GenBank/DDBJ databases">
        <title>Genome sequencing of Solimonas sp. HR-BB.</title>
        <authorList>
            <person name="Lee Y."/>
            <person name="Jeon C.O."/>
        </authorList>
    </citation>
    <scope>NUCLEOTIDE SEQUENCE [LARGE SCALE GENOMIC DNA]</scope>
    <source>
        <strain evidence="3 4">HR-BB</strain>
    </source>
</reference>
<evidence type="ECO:0000256" key="1">
    <source>
        <dbReference type="SAM" id="Phobius"/>
    </source>
</evidence>
<dbReference type="EMBL" id="PSNW01000011">
    <property type="protein sequence ID" value="PPE72592.1"/>
    <property type="molecule type" value="Genomic_DNA"/>
</dbReference>
<organism evidence="3 4">
    <name type="scientific">Solimonas fluminis</name>
    <dbReference type="NCBI Taxonomy" id="2086571"/>
    <lineage>
        <taxon>Bacteria</taxon>
        <taxon>Pseudomonadati</taxon>
        <taxon>Pseudomonadota</taxon>
        <taxon>Gammaproteobacteria</taxon>
        <taxon>Nevskiales</taxon>
        <taxon>Nevskiaceae</taxon>
        <taxon>Solimonas</taxon>
    </lineage>
</organism>
<gene>
    <name evidence="3" type="ORF">C3942_17590</name>
</gene>
<proteinExistence type="predicted"/>
<dbReference type="Pfam" id="PF01578">
    <property type="entry name" value="Cytochrom_C_asm"/>
    <property type="match status" value="1"/>
</dbReference>
<sequence>MTLALILIAVLSYAACGWRVWRYPQHDSTLERALAGVAIVLHAAVLGHQALQGGAIRIGLPEAASLFTLQSAVLLWLLSWREPLRSLGLTIYPLTGLAALWAALEPSLLDAAPVADWKLRWHIILSLFSAGLLTIAAMQAGALALQDRLLHRHDLSRLLLGGLPPLQTMERLLFQLIAIGFLLLSLTLLSGLWFVHDWFAQHLAHKTVLSITAWLIFGTLLWGRWRYGWRGRTAIRWSLAGYAVLILAYFGSKLVLEQFLGKHWT</sequence>
<evidence type="ECO:0000313" key="3">
    <source>
        <dbReference type="EMBL" id="PPE72592.1"/>
    </source>
</evidence>
<keyword evidence="1" id="KW-0472">Membrane</keyword>
<feature type="transmembrane region" description="Helical" evidence="1">
    <location>
        <begin position="124"/>
        <end position="145"/>
    </location>
</feature>
<dbReference type="Proteomes" id="UP000238220">
    <property type="component" value="Unassembled WGS sequence"/>
</dbReference>
<comment type="caution">
    <text evidence="3">The sequence shown here is derived from an EMBL/GenBank/DDBJ whole genome shotgun (WGS) entry which is preliminary data.</text>
</comment>
<dbReference type="InterPro" id="IPR002541">
    <property type="entry name" value="Cyt_c_assembly"/>
</dbReference>
<dbReference type="RefSeq" id="WP_104231678.1">
    <property type="nucleotide sequence ID" value="NZ_PSNW01000011.1"/>
</dbReference>
<dbReference type="GO" id="GO:0017004">
    <property type="term" value="P:cytochrome complex assembly"/>
    <property type="evidence" value="ECO:0007669"/>
    <property type="project" value="InterPro"/>
</dbReference>
<feature type="transmembrane region" description="Helical" evidence="1">
    <location>
        <begin position="86"/>
        <end position="104"/>
    </location>
</feature>
<dbReference type="GO" id="GO:0020037">
    <property type="term" value="F:heme binding"/>
    <property type="evidence" value="ECO:0007669"/>
    <property type="project" value="InterPro"/>
</dbReference>